<protein>
    <submittedName>
        <fullName evidence="1">Uncharacterized protein</fullName>
    </submittedName>
</protein>
<sequence length="304" mass="32830">MASEKHKTGHQALPAETEWKARRREQNRIAQRNCRQRKAGHQTKGSSSAGDGERCDKRSSSSWPQHESIDRIQLPALMKNSQPDAELADASLFLEGTQTSTSIAAKESPESTSLHASSHLKEPVLDPGELFDFKITEMLTGTHDSGFDPLLMLFESSVEQNTGAEQNDGHDGSEKEARLSYTTKSLQGLGQRGVSPREEFGKTPLHIASELGHADIVDILLDSGAQIDAVDGYRRTSLQYGAEQGHRGIVEKLLGAGADSEMVDGNGMTALHIAVCAGHGSVVKLLVRNGANPNIRVGFTSHSD</sequence>
<organism evidence="1 2">
    <name type="scientific">Colletotrichum truncatum</name>
    <name type="common">Anthracnose fungus</name>
    <name type="synonym">Colletotrichum capsici</name>
    <dbReference type="NCBI Taxonomy" id="5467"/>
    <lineage>
        <taxon>Eukaryota</taxon>
        <taxon>Fungi</taxon>
        <taxon>Dikarya</taxon>
        <taxon>Ascomycota</taxon>
        <taxon>Pezizomycotina</taxon>
        <taxon>Sordariomycetes</taxon>
        <taxon>Hypocreomycetidae</taxon>
        <taxon>Glomerellales</taxon>
        <taxon>Glomerellaceae</taxon>
        <taxon>Colletotrichum</taxon>
        <taxon>Colletotrichum truncatum species complex</taxon>
    </lineage>
</organism>
<evidence type="ECO:0000313" key="1">
    <source>
        <dbReference type="EMBL" id="KAL0937291.1"/>
    </source>
</evidence>
<comment type="caution">
    <text evidence="1">The sequence shown here is derived from an EMBL/GenBank/DDBJ whole genome shotgun (WGS) entry which is preliminary data.</text>
</comment>
<reference evidence="1 2" key="1">
    <citation type="journal article" date="2020" name="Phytopathology">
        <title>Genome Sequence Resources of Colletotrichum truncatum, C. plurivorum, C. musicola, and C. sojae: Four Species Pathogenic to Soybean (Glycine max).</title>
        <authorList>
            <person name="Rogerio F."/>
            <person name="Boufleur T.R."/>
            <person name="Ciampi-Guillardi M."/>
            <person name="Sukno S.A."/>
            <person name="Thon M.R."/>
            <person name="Massola Junior N.S."/>
            <person name="Baroncelli R."/>
        </authorList>
    </citation>
    <scope>NUCLEOTIDE SEQUENCE [LARGE SCALE GENOMIC DNA]</scope>
    <source>
        <strain evidence="1 2">CMES1059</strain>
    </source>
</reference>
<dbReference type="Proteomes" id="UP000805649">
    <property type="component" value="Unassembled WGS sequence"/>
</dbReference>
<dbReference type="EMBL" id="VUJX02000004">
    <property type="protein sequence ID" value="KAL0937291.1"/>
    <property type="molecule type" value="Genomic_DNA"/>
</dbReference>
<evidence type="ECO:0000313" key="2">
    <source>
        <dbReference type="Proteomes" id="UP000805649"/>
    </source>
</evidence>
<proteinExistence type="predicted"/>
<gene>
    <name evidence="1" type="ORF">CTRU02_207022</name>
</gene>
<name>A0ACC3YZ96_COLTU</name>
<accession>A0ACC3YZ96</accession>
<keyword evidence="2" id="KW-1185">Reference proteome</keyword>